<keyword evidence="3" id="KW-1185">Reference proteome</keyword>
<gene>
    <name evidence="2" type="ORF">PU560_16195</name>
</gene>
<dbReference type="EMBL" id="JARACI010001179">
    <property type="protein sequence ID" value="MDD9207992.1"/>
    <property type="molecule type" value="Genomic_DNA"/>
</dbReference>
<evidence type="ECO:0000313" key="3">
    <source>
        <dbReference type="Proteomes" id="UP001165561"/>
    </source>
</evidence>
<dbReference type="Proteomes" id="UP001165561">
    <property type="component" value="Unassembled WGS sequence"/>
</dbReference>
<protein>
    <recommendedName>
        <fullName evidence="4">Helicase XPB/Ssl2 N-terminal domain-containing protein</fullName>
    </recommendedName>
</protein>
<reference evidence="2" key="1">
    <citation type="submission" date="2023-02" db="EMBL/GenBank/DDBJ databases">
        <title>Georgenia sp.10Sc9-8, isolated from a soil sample collected from the Taklamakan desert.</title>
        <authorList>
            <person name="Liu S."/>
        </authorList>
    </citation>
    <scope>NUCLEOTIDE SEQUENCE</scope>
    <source>
        <strain evidence="2">10Sc9-8</strain>
    </source>
</reference>
<comment type="caution">
    <text evidence="2">The sequence shown here is derived from an EMBL/GenBank/DDBJ whole genome shotgun (WGS) entry which is preliminary data.</text>
</comment>
<accession>A0ABT5U108</accession>
<evidence type="ECO:0008006" key="4">
    <source>
        <dbReference type="Google" id="ProtNLM"/>
    </source>
</evidence>
<proteinExistence type="predicted"/>
<feature type="compositionally biased region" description="Basic and acidic residues" evidence="1">
    <location>
        <begin position="40"/>
        <end position="53"/>
    </location>
</feature>
<organism evidence="2 3">
    <name type="scientific">Georgenia halotolerans</name>
    <dbReference type="NCBI Taxonomy" id="3028317"/>
    <lineage>
        <taxon>Bacteria</taxon>
        <taxon>Bacillati</taxon>
        <taxon>Actinomycetota</taxon>
        <taxon>Actinomycetes</taxon>
        <taxon>Micrococcales</taxon>
        <taxon>Bogoriellaceae</taxon>
        <taxon>Georgenia</taxon>
    </lineage>
</organism>
<feature type="compositionally biased region" description="Basic and acidic residues" evidence="1">
    <location>
        <begin position="188"/>
        <end position="203"/>
    </location>
</feature>
<name>A0ABT5U108_9MICO</name>
<feature type="region of interest" description="Disordered" evidence="1">
    <location>
        <begin position="162"/>
        <end position="203"/>
    </location>
</feature>
<sequence length="547" mass="57701">MTPPAIFTRGAARRRAAPADQGPDEPASGESAEHPAAVDGARRPRGERQDPSRERVLAVSAAADAWRSQLVELGGTSPLADITLLGDAVIDLTAAHPSGIAQLYAGRTTRLTNLVREGAALVAARRSARIVRARADELAHRYGIAPTYLTVGVATWTMLPEGAPGPVGDGERDPMTDPASTHVAGSNHQDDGTDRPEGADPRPVRTVHAPVVMRPVRLAAHSGPEPDFHLDLEPAVEINPVLVRALRDHGADVDVAELARACFIPHGFSPRAALADLAELGREHLPGFEMSQQIKLGPFLHPGQVLVEDLDAMRPHLAGSDVVAALAGDEDARAALRRPLPELVPEDRAPEAERGAGDLDVDQQHAVDAATSGAHLFLDAPPGADAPATVAAIVADAAASGRRVLYVPGTRRVGRALLQRLEDLGLSDITLDLSTDAQWRSSAAERIRSGLAAPEVEVDDEAVRAMRAELTGTRAGLGDYVAALHAVRDPWAVSAHDALEALAELTAEQPAPRTPVRFDDHTLRGLLGDGLATARERLTRAAELGAF</sequence>
<evidence type="ECO:0000313" key="2">
    <source>
        <dbReference type="EMBL" id="MDD9207992.1"/>
    </source>
</evidence>
<feature type="non-terminal residue" evidence="2">
    <location>
        <position position="547"/>
    </location>
</feature>
<evidence type="ECO:0000256" key="1">
    <source>
        <dbReference type="SAM" id="MobiDB-lite"/>
    </source>
</evidence>
<feature type="region of interest" description="Disordered" evidence="1">
    <location>
        <begin position="1"/>
        <end position="53"/>
    </location>
</feature>